<name>A0A6A6QHL9_9PEZI</name>
<dbReference type="AlphaFoldDB" id="A0A6A6QHL9"/>
<dbReference type="EMBL" id="MU004195">
    <property type="protein sequence ID" value="KAF2491460.1"/>
    <property type="molecule type" value="Genomic_DNA"/>
</dbReference>
<evidence type="ECO:0000256" key="1">
    <source>
        <dbReference type="SAM" id="MobiDB-lite"/>
    </source>
</evidence>
<dbReference type="Proteomes" id="UP000799750">
    <property type="component" value="Unassembled WGS sequence"/>
</dbReference>
<feature type="region of interest" description="Disordered" evidence="1">
    <location>
        <begin position="62"/>
        <end position="84"/>
    </location>
</feature>
<reference evidence="2" key="1">
    <citation type="journal article" date="2020" name="Stud. Mycol.">
        <title>101 Dothideomycetes genomes: a test case for predicting lifestyles and emergence of pathogens.</title>
        <authorList>
            <person name="Haridas S."/>
            <person name="Albert R."/>
            <person name="Binder M."/>
            <person name="Bloem J."/>
            <person name="Labutti K."/>
            <person name="Salamov A."/>
            <person name="Andreopoulos B."/>
            <person name="Baker S."/>
            <person name="Barry K."/>
            <person name="Bills G."/>
            <person name="Bluhm B."/>
            <person name="Cannon C."/>
            <person name="Castanera R."/>
            <person name="Culley D."/>
            <person name="Daum C."/>
            <person name="Ezra D."/>
            <person name="Gonzalez J."/>
            <person name="Henrissat B."/>
            <person name="Kuo A."/>
            <person name="Liang C."/>
            <person name="Lipzen A."/>
            <person name="Lutzoni F."/>
            <person name="Magnuson J."/>
            <person name="Mondo S."/>
            <person name="Nolan M."/>
            <person name="Ohm R."/>
            <person name="Pangilinan J."/>
            <person name="Park H.-J."/>
            <person name="Ramirez L."/>
            <person name="Alfaro M."/>
            <person name="Sun H."/>
            <person name="Tritt A."/>
            <person name="Yoshinaga Y."/>
            <person name="Zwiers L.-H."/>
            <person name="Turgeon B."/>
            <person name="Goodwin S."/>
            <person name="Spatafora J."/>
            <person name="Crous P."/>
            <person name="Grigoriev I."/>
        </authorList>
    </citation>
    <scope>NUCLEOTIDE SEQUENCE</scope>
    <source>
        <strain evidence="2">CBS 269.34</strain>
    </source>
</reference>
<sequence>MLRDVANLESHYEKVWANIVGLQSSQTEDVERELNSLLNSAHQTEDGDQATYIANMLANINRPHKDEDSSPAAPVLQKSSANETKLMENYRTRAQEHIDTYRQDLDSNVSLGGSGDGGIRRPSHGDTAMGTSPISRRGSIIPPAMRGAIDDAANSTGDIVMGGTEEATAQSPPPAFNSTYGRDISRDPRRK</sequence>
<feature type="region of interest" description="Disordered" evidence="1">
    <location>
        <begin position="114"/>
        <end position="191"/>
    </location>
</feature>
<organism evidence="2 3">
    <name type="scientific">Lophium mytilinum</name>
    <dbReference type="NCBI Taxonomy" id="390894"/>
    <lineage>
        <taxon>Eukaryota</taxon>
        <taxon>Fungi</taxon>
        <taxon>Dikarya</taxon>
        <taxon>Ascomycota</taxon>
        <taxon>Pezizomycotina</taxon>
        <taxon>Dothideomycetes</taxon>
        <taxon>Pleosporomycetidae</taxon>
        <taxon>Mytilinidiales</taxon>
        <taxon>Mytilinidiaceae</taxon>
        <taxon>Lophium</taxon>
    </lineage>
</organism>
<protein>
    <submittedName>
        <fullName evidence="2">Uncharacterized protein</fullName>
    </submittedName>
</protein>
<evidence type="ECO:0000313" key="2">
    <source>
        <dbReference type="EMBL" id="KAF2491460.1"/>
    </source>
</evidence>
<evidence type="ECO:0000313" key="3">
    <source>
        <dbReference type="Proteomes" id="UP000799750"/>
    </source>
</evidence>
<keyword evidence="3" id="KW-1185">Reference proteome</keyword>
<accession>A0A6A6QHL9</accession>
<gene>
    <name evidence="2" type="ORF">BU16DRAFT_119591</name>
</gene>
<proteinExistence type="predicted"/>